<protein>
    <submittedName>
        <fullName evidence="9">LIM and SH3 domain protein F42H10.3-like</fullName>
    </submittedName>
</protein>
<keyword evidence="4 7" id="KW-0862">Zinc</keyword>
<dbReference type="GO" id="GO:0046872">
    <property type="term" value="F:metal ion binding"/>
    <property type="evidence" value="ECO:0007669"/>
    <property type="project" value="UniProtKB-KW"/>
</dbReference>
<dbReference type="InParanoid" id="A0A1V9XJF0"/>
<comment type="subcellular location">
    <subcellularLocation>
        <location evidence="1">Cytoplasm</location>
    </subcellularLocation>
</comment>
<feature type="domain" description="LIM zinc-binding" evidence="8">
    <location>
        <begin position="6"/>
        <end position="73"/>
    </location>
</feature>
<accession>A0A1V9XJF0</accession>
<dbReference type="Proteomes" id="UP000192247">
    <property type="component" value="Unassembled WGS sequence"/>
</dbReference>
<evidence type="ECO:0000259" key="8">
    <source>
        <dbReference type="PROSITE" id="PS50023"/>
    </source>
</evidence>
<evidence type="ECO:0000256" key="4">
    <source>
        <dbReference type="ARBA" id="ARBA00022833"/>
    </source>
</evidence>
<evidence type="ECO:0000256" key="2">
    <source>
        <dbReference type="ARBA" id="ARBA00022490"/>
    </source>
</evidence>
<proteinExistence type="inferred from homology"/>
<dbReference type="FunFam" id="2.10.110.10:FF:000108">
    <property type="entry name" value="LIM domain containing protein"/>
    <property type="match status" value="1"/>
</dbReference>
<dbReference type="PROSITE" id="PS50023">
    <property type="entry name" value="LIM_DOMAIN_2"/>
    <property type="match status" value="1"/>
</dbReference>
<evidence type="ECO:0000313" key="9">
    <source>
        <dbReference type="EMBL" id="OQR73478.1"/>
    </source>
</evidence>
<keyword evidence="2" id="KW-0963">Cytoplasm</keyword>
<evidence type="ECO:0000256" key="6">
    <source>
        <dbReference type="ARBA" id="ARBA00061626"/>
    </source>
</evidence>
<keyword evidence="5 7" id="KW-0440">LIM domain</keyword>
<evidence type="ECO:0000313" key="10">
    <source>
        <dbReference type="Proteomes" id="UP000192247"/>
    </source>
</evidence>
<keyword evidence="3 7" id="KW-0479">Metal-binding</keyword>
<dbReference type="Pfam" id="PF00412">
    <property type="entry name" value="LIM"/>
    <property type="match status" value="1"/>
</dbReference>
<dbReference type="OrthoDB" id="6129702at2759"/>
<gene>
    <name evidence="9" type="ORF">BIW11_01139</name>
</gene>
<comment type="similarity">
    <text evidence="6">Belongs to the transglutaminase-like superfamily.</text>
</comment>
<dbReference type="STRING" id="418985.A0A1V9XJF0"/>
<dbReference type="GO" id="GO:0005737">
    <property type="term" value="C:cytoplasm"/>
    <property type="evidence" value="ECO:0007669"/>
    <property type="project" value="UniProtKB-SubCell"/>
</dbReference>
<evidence type="ECO:0000256" key="5">
    <source>
        <dbReference type="ARBA" id="ARBA00023038"/>
    </source>
</evidence>
<comment type="caution">
    <text evidence="9">The sequence shown here is derived from an EMBL/GenBank/DDBJ whole genome shotgun (WGS) entry which is preliminary data.</text>
</comment>
<evidence type="ECO:0000256" key="7">
    <source>
        <dbReference type="PROSITE-ProRule" id="PRU00125"/>
    </source>
</evidence>
<reference evidence="9 10" key="1">
    <citation type="journal article" date="2017" name="Gigascience">
        <title>Draft genome of the honey bee ectoparasitic mite, Tropilaelaps mercedesae, is shaped by the parasitic life history.</title>
        <authorList>
            <person name="Dong X."/>
            <person name="Armstrong S.D."/>
            <person name="Xia D."/>
            <person name="Makepeace B.L."/>
            <person name="Darby A.C."/>
            <person name="Kadowaki T."/>
        </authorList>
    </citation>
    <scope>NUCLEOTIDE SEQUENCE [LARGE SCALE GENOMIC DNA]</scope>
    <source>
        <strain evidence="9">Wuxi-XJTLU</strain>
    </source>
</reference>
<name>A0A1V9XJF0_9ACAR</name>
<dbReference type="Gene3D" id="2.10.110.10">
    <property type="entry name" value="Cysteine Rich Protein"/>
    <property type="match status" value="1"/>
</dbReference>
<dbReference type="PANTHER" id="PTHR24206">
    <property type="entry name" value="OS06G0237300 PROTEIN"/>
    <property type="match status" value="1"/>
</dbReference>
<dbReference type="SMART" id="SM00132">
    <property type="entry name" value="LIM"/>
    <property type="match status" value="1"/>
</dbReference>
<dbReference type="AlphaFoldDB" id="A0A1V9XJF0"/>
<dbReference type="CDD" id="cd09443">
    <property type="entry name" value="LIM_Ltd-1"/>
    <property type="match status" value="1"/>
</dbReference>
<evidence type="ECO:0000256" key="3">
    <source>
        <dbReference type="ARBA" id="ARBA00022723"/>
    </source>
</evidence>
<keyword evidence="10" id="KW-1185">Reference proteome</keyword>
<organism evidence="9 10">
    <name type="scientific">Tropilaelaps mercedesae</name>
    <dbReference type="NCBI Taxonomy" id="418985"/>
    <lineage>
        <taxon>Eukaryota</taxon>
        <taxon>Metazoa</taxon>
        <taxon>Ecdysozoa</taxon>
        <taxon>Arthropoda</taxon>
        <taxon>Chelicerata</taxon>
        <taxon>Arachnida</taxon>
        <taxon>Acari</taxon>
        <taxon>Parasitiformes</taxon>
        <taxon>Mesostigmata</taxon>
        <taxon>Gamasina</taxon>
        <taxon>Dermanyssoidea</taxon>
        <taxon>Laelapidae</taxon>
        <taxon>Tropilaelaps</taxon>
    </lineage>
</organism>
<sequence>MAGPDLKCLRCRTTVYPVDKVGPLKDFTFFHQGCFKCKVCGTKLTLKTYFNNLQNQDDQEVYCQNHAPKQGPGTLDGTAVGIKAALSVPKTHHLVNEQIRGLGHAGAIDPGDAYKRGGNGHMGDFKHGVKNHGRFDASALHITHALQAARLASSKYYNENARHLGVNVSVVTASVRLCAFGSRKTRTRNDIDARVGLQATASPGSTQIDHQLNESLPSSRVLGIFNHLIPTSDSLFYARMATASLDPTTTSE</sequence>
<dbReference type="EMBL" id="MNPL01009878">
    <property type="protein sequence ID" value="OQR73478.1"/>
    <property type="molecule type" value="Genomic_DNA"/>
</dbReference>
<evidence type="ECO:0000256" key="1">
    <source>
        <dbReference type="ARBA" id="ARBA00004496"/>
    </source>
</evidence>
<dbReference type="InterPro" id="IPR001781">
    <property type="entry name" value="Znf_LIM"/>
</dbReference>
<dbReference type="PROSITE" id="PS00478">
    <property type="entry name" value="LIM_DOMAIN_1"/>
    <property type="match status" value="1"/>
</dbReference>